<dbReference type="InterPro" id="IPR017853">
    <property type="entry name" value="GH"/>
</dbReference>
<evidence type="ECO:0000256" key="2">
    <source>
        <dbReference type="ARBA" id="ARBA00023295"/>
    </source>
</evidence>
<reference evidence="4 5" key="1">
    <citation type="submission" date="2019-07" db="EMBL/GenBank/DDBJ databases">
        <title>Genomic Encyclopedia of Type Strains, Phase I: the one thousand microbial genomes (KMG-I) project.</title>
        <authorList>
            <person name="Kyrpides N."/>
        </authorList>
    </citation>
    <scope>NUCLEOTIDE SEQUENCE [LARGE SCALE GENOMIC DNA]</scope>
    <source>
        <strain evidence="4 5">DSM 13558</strain>
    </source>
</reference>
<keyword evidence="5" id="KW-1185">Reference proteome</keyword>
<evidence type="ECO:0000313" key="4">
    <source>
        <dbReference type="EMBL" id="TWH77993.1"/>
    </source>
</evidence>
<dbReference type="InterPro" id="IPR013780">
    <property type="entry name" value="Glyco_hydro_b"/>
</dbReference>
<dbReference type="EMBL" id="VLKH01000011">
    <property type="protein sequence ID" value="TWH77993.1"/>
    <property type="molecule type" value="Genomic_DNA"/>
</dbReference>
<keyword evidence="1" id="KW-0378">Hydrolase</keyword>
<gene>
    <name evidence="4" type="ORF">LY60_03184</name>
</gene>
<feature type="domain" description="Glycosyl hydrolase family 13 catalytic" evidence="3">
    <location>
        <begin position="117"/>
        <end position="517"/>
    </location>
</feature>
<dbReference type="Gene3D" id="3.20.20.80">
    <property type="entry name" value="Glycosidases"/>
    <property type="match status" value="1"/>
</dbReference>
<dbReference type="Gene3D" id="2.60.40.1180">
    <property type="entry name" value="Golgi alpha-mannosidase II"/>
    <property type="match status" value="1"/>
</dbReference>
<dbReference type="InterPro" id="IPR045857">
    <property type="entry name" value="O16G_dom_2"/>
</dbReference>
<dbReference type="Proteomes" id="UP000315343">
    <property type="component" value="Unassembled WGS sequence"/>
</dbReference>
<dbReference type="GO" id="GO:0016798">
    <property type="term" value="F:hydrolase activity, acting on glycosyl bonds"/>
    <property type="evidence" value="ECO:0007669"/>
    <property type="project" value="UniProtKB-KW"/>
</dbReference>
<name>A0A562J4G8_9FIRM</name>
<dbReference type="CDD" id="cd11338">
    <property type="entry name" value="AmyAc_CMD"/>
    <property type="match status" value="1"/>
</dbReference>
<dbReference type="InterPro" id="IPR006047">
    <property type="entry name" value="GH13_cat_dom"/>
</dbReference>
<dbReference type="InterPro" id="IPR054174">
    <property type="entry name" value="Alpha-amylase-like_C"/>
</dbReference>
<dbReference type="Pfam" id="PF00128">
    <property type="entry name" value="Alpha-amylase"/>
    <property type="match status" value="1"/>
</dbReference>
<dbReference type="OrthoDB" id="9805159at2"/>
<dbReference type="GO" id="GO:0005975">
    <property type="term" value="P:carbohydrate metabolic process"/>
    <property type="evidence" value="ECO:0007669"/>
    <property type="project" value="InterPro"/>
</dbReference>
<sequence length="595" mass="68785">MFIFDSQSEFFRSPQGGIKTGDEISLKIYVKRNFPMQPEVLIEKRLDYAVETHKRISMEWVGAKNCHDLYRAVLTLEEAGNYYYSFIMGEDKSNSYQLLVYDDFATPDWIKGGIIYHIFVDRFYKDMTLMKNDDIDIRNDWGGTPRYLPDEKGEIKNNDFFGGNLDGIKKKLPYIKDLGVSAIYVSPVFEAHSNHKYDTGDYLNIDPMFGNEESLKKLCAEASNFGINVILDGVFSHTGSDSIYFNKMGRYKSIGAYQSKSSPYYDWYMFNSWNEDYVCWWNIKTLPAVNKENKHYIAFITGENGVLNNWQDCGVKGWRLDVADELPDSFLKSLRKCVKEKDKNAYIVGEVWEDASDKFSYGHLKQYFLGKQLDSVTNYPLRNAIINFIQTKDCSELYETMNMIIEKYPPQSVHCLMNILGTHDTARILTVIGSSYVPESKSEMAEATLTANELAEGIRLLKIATLLQMTLPGIPCIYYGDEAGMQGWTDPFNRRCYPWGEENKEILSHYKFMGKLRKSSSVFSQGKYRCLVHDKGMYVFERFNDEMRLIIAVNISSNTVTLNLKENMMEYGKKETSSSFNIKSNEYLILRTINY</sequence>
<dbReference type="SUPFAM" id="SSF51011">
    <property type="entry name" value="Glycosyl hydrolase domain"/>
    <property type="match status" value="1"/>
</dbReference>
<proteinExistence type="predicted"/>
<dbReference type="PANTHER" id="PTHR10357">
    <property type="entry name" value="ALPHA-AMYLASE FAMILY MEMBER"/>
    <property type="match status" value="1"/>
</dbReference>
<dbReference type="AlphaFoldDB" id="A0A562J4G8"/>
<protein>
    <submittedName>
        <fullName evidence="4">Glycosidase</fullName>
    </submittedName>
</protein>
<evidence type="ECO:0000256" key="1">
    <source>
        <dbReference type="ARBA" id="ARBA00022801"/>
    </source>
</evidence>
<evidence type="ECO:0000313" key="5">
    <source>
        <dbReference type="Proteomes" id="UP000315343"/>
    </source>
</evidence>
<comment type="caution">
    <text evidence="4">The sequence shown here is derived from an EMBL/GenBank/DDBJ whole genome shotgun (WGS) entry which is preliminary data.</text>
</comment>
<keyword evidence="2 4" id="KW-0326">Glycosidase</keyword>
<dbReference type="Pfam" id="PF22026">
    <property type="entry name" value="Alpha-amylase_C_2"/>
    <property type="match status" value="1"/>
</dbReference>
<accession>A0A562J4G8</accession>
<organism evidence="4 5">
    <name type="scientific">Sedimentibacter saalensis</name>
    <dbReference type="NCBI Taxonomy" id="130788"/>
    <lineage>
        <taxon>Bacteria</taxon>
        <taxon>Bacillati</taxon>
        <taxon>Bacillota</taxon>
        <taxon>Tissierellia</taxon>
        <taxon>Sedimentibacter</taxon>
    </lineage>
</organism>
<evidence type="ECO:0000259" key="3">
    <source>
        <dbReference type="SMART" id="SM00642"/>
    </source>
</evidence>
<dbReference type="RefSeq" id="WP_145085944.1">
    <property type="nucleotide sequence ID" value="NZ_VLKH01000011.1"/>
</dbReference>
<dbReference type="Gene3D" id="3.90.400.10">
    <property type="entry name" value="Oligo-1,6-glucosidase, Domain 2"/>
    <property type="match status" value="1"/>
</dbReference>
<dbReference type="SMART" id="SM00642">
    <property type="entry name" value="Aamy"/>
    <property type="match status" value="1"/>
</dbReference>
<dbReference type="PANTHER" id="PTHR10357:SF210">
    <property type="entry name" value="MALTODEXTRIN GLUCOSIDASE"/>
    <property type="match status" value="1"/>
</dbReference>
<dbReference type="SUPFAM" id="SSF51445">
    <property type="entry name" value="(Trans)glycosidases"/>
    <property type="match status" value="1"/>
</dbReference>